<evidence type="ECO:0000256" key="1">
    <source>
        <dbReference type="ARBA" id="ARBA00023122"/>
    </source>
</evidence>
<sequence>MDNPISEILEAKQGQVYAVSPDATVTAAVHLMNEKNIGAVAVVEDGKLVGIFTERDVLRRVIDRDLDPGATPLYEVMTRQLAFVRPATTVEEALVIVKAKNCRHLPVMEGDALIGMISLRDLTNWIVDGQEHRIAELVEYISGNYGRLPNLSS</sequence>
<accession>A0A3E0WFX7</accession>
<evidence type="ECO:0000259" key="3">
    <source>
        <dbReference type="PROSITE" id="PS51371"/>
    </source>
</evidence>
<dbReference type="SUPFAM" id="SSF54631">
    <property type="entry name" value="CBS-domain pair"/>
    <property type="match status" value="1"/>
</dbReference>
<dbReference type="RefSeq" id="WP_116302418.1">
    <property type="nucleotide sequence ID" value="NZ_NFZV01000010.1"/>
</dbReference>
<evidence type="ECO:0000256" key="2">
    <source>
        <dbReference type="PROSITE-ProRule" id="PRU00703"/>
    </source>
</evidence>
<dbReference type="PANTHER" id="PTHR43080">
    <property type="entry name" value="CBS DOMAIN-CONTAINING PROTEIN CBSX3, MITOCHONDRIAL"/>
    <property type="match status" value="1"/>
</dbReference>
<dbReference type="InterPro" id="IPR044725">
    <property type="entry name" value="CBSX3_CBS_dom"/>
</dbReference>
<dbReference type="InterPro" id="IPR051257">
    <property type="entry name" value="Diverse_CBS-Domain"/>
</dbReference>
<dbReference type="SMART" id="SM00116">
    <property type="entry name" value="CBS"/>
    <property type="match status" value="2"/>
</dbReference>
<organism evidence="4 5">
    <name type="scientific">Alkalilimnicola ehrlichii</name>
    <dbReference type="NCBI Taxonomy" id="351052"/>
    <lineage>
        <taxon>Bacteria</taxon>
        <taxon>Pseudomonadati</taxon>
        <taxon>Pseudomonadota</taxon>
        <taxon>Gammaproteobacteria</taxon>
        <taxon>Chromatiales</taxon>
        <taxon>Ectothiorhodospiraceae</taxon>
        <taxon>Alkalilimnicola</taxon>
    </lineage>
</organism>
<dbReference type="Proteomes" id="UP000256763">
    <property type="component" value="Unassembled WGS sequence"/>
</dbReference>
<proteinExistence type="predicted"/>
<feature type="domain" description="CBS" evidence="3">
    <location>
        <begin position="77"/>
        <end position="136"/>
    </location>
</feature>
<reference evidence="5" key="1">
    <citation type="submission" date="2017-05" db="EMBL/GenBank/DDBJ databases">
        <authorList>
            <person name="Sharma S."/>
            <person name="Sidhu C."/>
            <person name="Pinnaka A.K."/>
        </authorList>
    </citation>
    <scope>NUCLEOTIDE SEQUENCE [LARGE SCALE GENOMIC DNA]</scope>
    <source>
        <strain evidence="5">AK93</strain>
    </source>
</reference>
<dbReference type="PANTHER" id="PTHR43080:SF2">
    <property type="entry name" value="CBS DOMAIN-CONTAINING PROTEIN"/>
    <property type="match status" value="1"/>
</dbReference>
<feature type="domain" description="CBS" evidence="3">
    <location>
        <begin position="11"/>
        <end position="68"/>
    </location>
</feature>
<gene>
    <name evidence="4" type="ORF">CAL65_21300</name>
</gene>
<dbReference type="OrthoDB" id="9807125at2"/>
<dbReference type="InterPro" id="IPR046342">
    <property type="entry name" value="CBS_dom_sf"/>
</dbReference>
<name>A0A3E0WFX7_9GAMM</name>
<evidence type="ECO:0000313" key="4">
    <source>
        <dbReference type="EMBL" id="RFA31840.1"/>
    </source>
</evidence>
<dbReference type="EMBL" id="NFZW01000039">
    <property type="protein sequence ID" value="RFA31840.1"/>
    <property type="molecule type" value="Genomic_DNA"/>
</dbReference>
<dbReference type="Pfam" id="PF00571">
    <property type="entry name" value="CBS"/>
    <property type="match status" value="2"/>
</dbReference>
<evidence type="ECO:0000313" key="5">
    <source>
        <dbReference type="Proteomes" id="UP000256763"/>
    </source>
</evidence>
<comment type="caution">
    <text evidence="4">The sequence shown here is derived from an EMBL/GenBank/DDBJ whole genome shotgun (WGS) entry which is preliminary data.</text>
</comment>
<protein>
    <recommendedName>
        <fullName evidence="3">CBS domain-containing protein</fullName>
    </recommendedName>
</protein>
<dbReference type="CDD" id="cd04623">
    <property type="entry name" value="CBS_pair_bac_euk"/>
    <property type="match status" value="1"/>
</dbReference>
<keyword evidence="5" id="KW-1185">Reference proteome</keyword>
<dbReference type="Gene3D" id="3.10.580.10">
    <property type="entry name" value="CBS-domain"/>
    <property type="match status" value="1"/>
</dbReference>
<dbReference type="PROSITE" id="PS51371">
    <property type="entry name" value="CBS"/>
    <property type="match status" value="2"/>
</dbReference>
<dbReference type="InterPro" id="IPR000644">
    <property type="entry name" value="CBS_dom"/>
</dbReference>
<keyword evidence="1 2" id="KW-0129">CBS domain</keyword>
<dbReference type="AlphaFoldDB" id="A0A3E0WFX7"/>